<gene>
    <name evidence="1" type="ORF">ACFPTO_18320</name>
</gene>
<dbReference type="EMBL" id="JBHSMP010000022">
    <property type="protein sequence ID" value="MFC5430738.1"/>
    <property type="molecule type" value="Genomic_DNA"/>
</dbReference>
<comment type="caution">
    <text evidence="1">The sequence shown here is derived from an EMBL/GenBank/DDBJ whole genome shotgun (WGS) entry which is preliminary data.</text>
</comment>
<sequence>MPKTFGNWMLYRHRLNEEARHDAFLARWYRWCRYIVRSISLTQEKLDVLFNNAGILRLARNEDRPLAKKKNGWEHAERQGGILSV</sequence>
<accession>A0ABW0JCJ1</accession>
<reference evidence="2" key="1">
    <citation type="journal article" date="2019" name="Int. J. Syst. Evol. Microbiol.">
        <title>The Global Catalogue of Microorganisms (GCM) 10K type strain sequencing project: providing services to taxonomists for standard genome sequencing and annotation.</title>
        <authorList>
            <consortium name="The Broad Institute Genomics Platform"/>
            <consortium name="The Broad Institute Genome Sequencing Center for Infectious Disease"/>
            <person name="Wu L."/>
            <person name="Ma J."/>
        </authorList>
    </citation>
    <scope>NUCLEOTIDE SEQUENCE [LARGE SCALE GENOMIC DNA]</scope>
    <source>
        <strain evidence="2">CCUG 56042</strain>
    </source>
</reference>
<evidence type="ECO:0000313" key="1">
    <source>
        <dbReference type="EMBL" id="MFC5430738.1"/>
    </source>
</evidence>
<evidence type="ECO:0000313" key="2">
    <source>
        <dbReference type="Proteomes" id="UP001596103"/>
    </source>
</evidence>
<name>A0ABW0JCJ1_9BURK</name>
<dbReference type="Proteomes" id="UP001596103">
    <property type="component" value="Unassembled WGS sequence"/>
</dbReference>
<keyword evidence="2" id="KW-1185">Reference proteome</keyword>
<protein>
    <submittedName>
        <fullName evidence="1">Uncharacterized protein</fullName>
    </submittedName>
</protein>
<proteinExistence type="predicted"/>
<organism evidence="1 2">
    <name type="scientific">Paraburkholderia denitrificans</name>
    <dbReference type="NCBI Taxonomy" id="694025"/>
    <lineage>
        <taxon>Bacteria</taxon>
        <taxon>Pseudomonadati</taxon>
        <taxon>Pseudomonadota</taxon>
        <taxon>Betaproteobacteria</taxon>
        <taxon>Burkholderiales</taxon>
        <taxon>Burkholderiaceae</taxon>
        <taxon>Paraburkholderia</taxon>
    </lineage>
</organism>